<evidence type="ECO:0000256" key="1">
    <source>
        <dbReference type="ARBA" id="ARBA00007768"/>
    </source>
</evidence>
<dbReference type="GO" id="GO:0005737">
    <property type="term" value="C:cytoplasm"/>
    <property type="evidence" value="ECO:0007669"/>
    <property type="project" value="UniProtKB-SubCell"/>
</dbReference>
<dbReference type="RefSeq" id="WP_110913651.1">
    <property type="nucleotide sequence ID" value="NZ_NKUF01000017.1"/>
</dbReference>
<evidence type="ECO:0000256" key="2">
    <source>
        <dbReference type="HAMAP-Rule" id="MF_00795"/>
    </source>
</evidence>
<dbReference type="PANTHER" id="PTHR12598">
    <property type="entry name" value="COPPER HOMEOSTASIS PROTEIN CUTC"/>
    <property type="match status" value="1"/>
</dbReference>
<dbReference type="InterPro" id="IPR005627">
    <property type="entry name" value="CutC-like"/>
</dbReference>
<comment type="caution">
    <text evidence="3">The sequence shown here is derived from an EMBL/GenBank/DDBJ whole genome shotgun (WGS) entry which is preliminary data.</text>
</comment>
<evidence type="ECO:0000313" key="3">
    <source>
        <dbReference type="EMBL" id="PYD63055.1"/>
    </source>
</evidence>
<reference evidence="3 4" key="1">
    <citation type="submission" date="2017-07" db="EMBL/GenBank/DDBJ databases">
        <title>A draft genome sequence of Gluconacetobacter entanii LTH 4560.</title>
        <authorList>
            <person name="Skraban J."/>
            <person name="Cleenwerck I."/>
            <person name="Vandamme P."/>
            <person name="Trcek J."/>
        </authorList>
    </citation>
    <scope>NUCLEOTIDE SEQUENCE [LARGE SCALE GENOMIC DNA]</scope>
    <source>
        <strain evidence="3 4">LTH 4560</strain>
    </source>
</reference>
<gene>
    <name evidence="2" type="primary">cutC</name>
    <name evidence="3" type="ORF">CFR72_08995</name>
</gene>
<accession>A0A318PVK1</accession>
<sequence length="242" mass="24770">MTRVEICVETPQGIAAANAAGADRIELCASLDVGGLTPSAGLMRCAARGNLPALAMIRPRAGSFVFDGDEAAIMVDDIRAAREAGLKGVVLGAMRPDGGLDHDLLLHLSDHCTGMERTLHRVFDLVRDPAAELEFAIRAGFTRILTSGQRPTAPQGADCLARLNALAAGRITVLAGSGVNAGNVAALIRATGVGEVHASCRRRAQSLADDGAFGFGPMPGLTDPDAVRALIAAARGAGQAAS</sequence>
<dbReference type="HAMAP" id="MF_00795">
    <property type="entry name" value="CutC"/>
    <property type="match status" value="1"/>
</dbReference>
<keyword evidence="2" id="KW-0963">Cytoplasm</keyword>
<dbReference type="AlphaFoldDB" id="A0A318PVK1"/>
<evidence type="ECO:0000313" key="4">
    <source>
        <dbReference type="Proteomes" id="UP000248301"/>
    </source>
</evidence>
<dbReference type="OrthoDB" id="9815677at2"/>
<proteinExistence type="inferred from homology"/>
<dbReference type="Gene3D" id="3.20.20.380">
    <property type="entry name" value="Copper homeostasis (CutC) domain"/>
    <property type="match status" value="1"/>
</dbReference>
<comment type="similarity">
    <text evidence="1 2">Belongs to the CutC family.</text>
</comment>
<dbReference type="InterPro" id="IPR036822">
    <property type="entry name" value="CutC-like_dom_sf"/>
</dbReference>
<name>A0A318PVK1_9PROT</name>
<dbReference type="SUPFAM" id="SSF110395">
    <property type="entry name" value="CutC-like"/>
    <property type="match status" value="1"/>
</dbReference>
<comment type="subcellular location">
    <subcellularLocation>
        <location evidence="2">Cytoplasm</location>
    </subcellularLocation>
</comment>
<dbReference type="EMBL" id="NKUF01000017">
    <property type="protein sequence ID" value="PYD63055.1"/>
    <property type="molecule type" value="Genomic_DNA"/>
</dbReference>
<dbReference type="Proteomes" id="UP000248301">
    <property type="component" value="Unassembled WGS sequence"/>
</dbReference>
<dbReference type="Pfam" id="PF03932">
    <property type="entry name" value="CutC"/>
    <property type="match status" value="1"/>
</dbReference>
<dbReference type="PANTHER" id="PTHR12598:SF0">
    <property type="entry name" value="COPPER HOMEOSTASIS PROTEIN CUTC HOMOLOG"/>
    <property type="match status" value="1"/>
</dbReference>
<comment type="caution">
    <text evidence="2">Once thought to be involved in copper homeostasis, experiments in E.coli have shown this is not the case.</text>
</comment>
<protein>
    <recommendedName>
        <fullName evidence="2">PF03932 family protein CutC</fullName>
    </recommendedName>
</protein>
<dbReference type="GO" id="GO:0005507">
    <property type="term" value="F:copper ion binding"/>
    <property type="evidence" value="ECO:0007669"/>
    <property type="project" value="TreeGrafter"/>
</dbReference>
<organism evidence="3 4">
    <name type="scientific">Gluconacetobacter entanii</name>
    <dbReference type="NCBI Taxonomy" id="108528"/>
    <lineage>
        <taxon>Bacteria</taxon>
        <taxon>Pseudomonadati</taxon>
        <taxon>Pseudomonadota</taxon>
        <taxon>Alphaproteobacteria</taxon>
        <taxon>Acetobacterales</taxon>
        <taxon>Acetobacteraceae</taxon>
        <taxon>Gluconacetobacter</taxon>
    </lineage>
</organism>